<evidence type="ECO:0000256" key="4">
    <source>
        <dbReference type="ARBA" id="ARBA00023136"/>
    </source>
</evidence>
<dbReference type="PANTHER" id="PTHR19282:SF252">
    <property type="entry name" value="TETRASPANIN"/>
    <property type="match status" value="1"/>
</dbReference>
<feature type="transmembrane region" description="Helical" evidence="5">
    <location>
        <begin position="129"/>
        <end position="153"/>
    </location>
</feature>
<protein>
    <submittedName>
        <fullName evidence="6">Uncharacterized protein</fullName>
    </submittedName>
</protein>
<keyword evidence="2 5" id="KW-0812">Transmembrane</keyword>
<dbReference type="OrthoDB" id="5870230at2759"/>
<reference evidence="6 7" key="1">
    <citation type="journal article" date="2015" name="Genome Biol.">
        <title>Comparative genomics of Steinernema reveals deeply conserved gene regulatory networks.</title>
        <authorList>
            <person name="Dillman A.R."/>
            <person name="Macchietto M."/>
            <person name="Porter C.F."/>
            <person name="Rogers A."/>
            <person name="Williams B."/>
            <person name="Antoshechkin I."/>
            <person name="Lee M.M."/>
            <person name="Goodwin Z."/>
            <person name="Lu X."/>
            <person name="Lewis E.E."/>
            <person name="Goodrich-Blair H."/>
            <person name="Stock S.P."/>
            <person name="Adams B.J."/>
            <person name="Sternberg P.W."/>
            <person name="Mortazavi A."/>
        </authorList>
    </citation>
    <scope>NUCLEOTIDE SEQUENCE [LARGE SCALE GENOMIC DNA]</scope>
    <source>
        <strain evidence="6 7">ALL</strain>
    </source>
</reference>
<keyword evidence="3 5" id="KW-1133">Transmembrane helix</keyword>
<dbReference type="STRING" id="34508.A0A4U8UXY4"/>
<comment type="subcellular location">
    <subcellularLocation>
        <location evidence="1">Membrane</location>
        <topology evidence="1">Multi-pass membrane protein</topology>
    </subcellularLocation>
</comment>
<dbReference type="PRINTS" id="PR00259">
    <property type="entry name" value="TMFOUR"/>
</dbReference>
<dbReference type="InterPro" id="IPR008952">
    <property type="entry name" value="Tetraspanin_EC2_sf"/>
</dbReference>
<evidence type="ECO:0000256" key="1">
    <source>
        <dbReference type="ARBA" id="ARBA00004141"/>
    </source>
</evidence>
<feature type="transmembrane region" description="Helical" evidence="5">
    <location>
        <begin position="43"/>
        <end position="69"/>
    </location>
</feature>
<keyword evidence="7" id="KW-1185">Reference proteome</keyword>
<evidence type="ECO:0000313" key="6">
    <source>
        <dbReference type="EMBL" id="TMS37007.1"/>
    </source>
</evidence>
<dbReference type="PANTHER" id="PTHR19282">
    <property type="entry name" value="TETRASPANIN"/>
    <property type="match status" value="1"/>
</dbReference>
<feature type="transmembrane region" description="Helical" evidence="5">
    <location>
        <begin position="90"/>
        <end position="117"/>
    </location>
</feature>
<sequence>MNPHNDENPDWNWSTDQSRVAMMGLNPQSQIREEKPPESCSEWLRYCLFAANIIFLMVGTMVLALGAWLRTDSRFRDFLSERYRQIVQEAFWEAPTLYIFSYILIVLGGLMVVIAMFGCCGAVQRSKMILGIYATFLFIVMLCTLGCGIFIMYKRDGIDVELQDALNYMVQHYYQGAGIIQESLDRLQQAFRCCGNAGCADFAAFHQDVPRTCDIRCDGCHFRIWTALHIGFSIAVVVFLVVIVAQLLAVAMSIYIIVAVPDYELHPENYDFTYHNAAFLKHARDYRSPQVSRPYIISPAAYR</sequence>
<evidence type="ECO:0000256" key="2">
    <source>
        <dbReference type="ARBA" id="ARBA00022692"/>
    </source>
</evidence>
<dbReference type="AlphaFoldDB" id="A0A4U8UXY4"/>
<evidence type="ECO:0000256" key="5">
    <source>
        <dbReference type="SAM" id="Phobius"/>
    </source>
</evidence>
<feature type="transmembrane region" description="Helical" evidence="5">
    <location>
        <begin position="232"/>
        <end position="258"/>
    </location>
</feature>
<dbReference type="EMBL" id="AZBU02000001">
    <property type="protein sequence ID" value="TMS37007.1"/>
    <property type="molecule type" value="Genomic_DNA"/>
</dbReference>
<reference evidence="6 7" key="2">
    <citation type="journal article" date="2019" name="G3 (Bethesda)">
        <title>Hybrid Assembly of the Genome of the Entomopathogenic Nematode Steinernema carpocapsae Identifies the X-Chromosome.</title>
        <authorList>
            <person name="Serra L."/>
            <person name="Macchietto M."/>
            <person name="Macias-Munoz A."/>
            <person name="McGill C.J."/>
            <person name="Rodriguez I.M."/>
            <person name="Rodriguez B."/>
            <person name="Murad R."/>
            <person name="Mortazavi A."/>
        </authorList>
    </citation>
    <scope>NUCLEOTIDE SEQUENCE [LARGE SCALE GENOMIC DNA]</scope>
    <source>
        <strain evidence="6 7">ALL</strain>
    </source>
</reference>
<proteinExistence type="predicted"/>
<organism evidence="6 7">
    <name type="scientific">Steinernema carpocapsae</name>
    <name type="common">Entomopathogenic nematode</name>
    <dbReference type="NCBI Taxonomy" id="34508"/>
    <lineage>
        <taxon>Eukaryota</taxon>
        <taxon>Metazoa</taxon>
        <taxon>Ecdysozoa</taxon>
        <taxon>Nematoda</taxon>
        <taxon>Chromadorea</taxon>
        <taxon>Rhabditida</taxon>
        <taxon>Tylenchina</taxon>
        <taxon>Panagrolaimomorpha</taxon>
        <taxon>Strongyloidoidea</taxon>
        <taxon>Steinernematidae</taxon>
        <taxon>Steinernema</taxon>
    </lineage>
</organism>
<dbReference type="SUPFAM" id="SSF48652">
    <property type="entry name" value="Tetraspanin"/>
    <property type="match status" value="1"/>
</dbReference>
<comment type="caution">
    <text evidence="6">The sequence shown here is derived from an EMBL/GenBank/DDBJ whole genome shotgun (WGS) entry which is preliminary data.</text>
</comment>
<dbReference type="CDD" id="cd03127">
    <property type="entry name" value="tetraspanin_LEL"/>
    <property type="match status" value="1"/>
</dbReference>
<keyword evidence="4 5" id="KW-0472">Membrane</keyword>
<evidence type="ECO:0000313" key="7">
    <source>
        <dbReference type="Proteomes" id="UP000298663"/>
    </source>
</evidence>
<accession>A0A4U8UXY4</accession>
<name>A0A4U8UXY4_STECR</name>
<dbReference type="Gene3D" id="1.10.1450.10">
    <property type="entry name" value="Tetraspanin"/>
    <property type="match status" value="1"/>
</dbReference>
<dbReference type="GO" id="GO:0005886">
    <property type="term" value="C:plasma membrane"/>
    <property type="evidence" value="ECO:0007669"/>
    <property type="project" value="TreeGrafter"/>
</dbReference>
<gene>
    <name evidence="6" type="ORF">L596_004039</name>
</gene>
<dbReference type="Proteomes" id="UP000298663">
    <property type="component" value="Unassembled WGS sequence"/>
</dbReference>
<dbReference type="Pfam" id="PF00335">
    <property type="entry name" value="Tetraspanin"/>
    <property type="match status" value="1"/>
</dbReference>
<evidence type="ECO:0000256" key="3">
    <source>
        <dbReference type="ARBA" id="ARBA00022989"/>
    </source>
</evidence>
<dbReference type="InterPro" id="IPR018499">
    <property type="entry name" value="Tetraspanin/Peripherin"/>
</dbReference>